<organism evidence="18 19">
    <name type="scientific">Auritidibacter ignavus</name>
    <dbReference type="NCBI Taxonomy" id="678932"/>
    <lineage>
        <taxon>Bacteria</taxon>
        <taxon>Bacillati</taxon>
        <taxon>Actinomycetota</taxon>
        <taxon>Actinomycetes</taxon>
        <taxon>Micrococcales</taxon>
        <taxon>Micrococcaceae</taxon>
        <taxon>Auritidibacter</taxon>
    </lineage>
</organism>
<dbReference type="EC" id="6.3.2.8" evidence="3 14"/>
<dbReference type="Gene3D" id="3.40.1190.10">
    <property type="entry name" value="Mur-like, catalytic domain"/>
    <property type="match status" value="1"/>
</dbReference>
<keyword evidence="19" id="KW-1185">Reference proteome</keyword>
<dbReference type="InterPro" id="IPR036615">
    <property type="entry name" value="Mur_ligase_C_dom_sf"/>
</dbReference>
<evidence type="ECO:0000256" key="4">
    <source>
        <dbReference type="ARBA" id="ARBA00022490"/>
    </source>
</evidence>
<dbReference type="EMBL" id="CP122566">
    <property type="protein sequence ID" value="WGH93973.1"/>
    <property type="molecule type" value="Genomic_DNA"/>
</dbReference>
<dbReference type="InterPro" id="IPR005758">
    <property type="entry name" value="UDP-N-AcMur_Ala_ligase_MurC"/>
</dbReference>
<evidence type="ECO:0000256" key="5">
    <source>
        <dbReference type="ARBA" id="ARBA00022598"/>
    </source>
</evidence>
<feature type="domain" description="Mur ligase N-terminal catalytic" evidence="15">
    <location>
        <begin position="11"/>
        <end position="118"/>
    </location>
</feature>
<keyword evidence="8 14" id="KW-0067">ATP-binding</keyword>
<keyword evidence="6 14" id="KW-0132">Cell division</keyword>
<dbReference type="InterPro" id="IPR050061">
    <property type="entry name" value="MurCDEF_pg_biosynth"/>
</dbReference>
<dbReference type="SUPFAM" id="SSF51984">
    <property type="entry name" value="MurCD N-terminal domain"/>
    <property type="match status" value="1"/>
</dbReference>
<keyword evidence="9 14" id="KW-0133">Cell shape</keyword>
<evidence type="ECO:0000256" key="12">
    <source>
        <dbReference type="ARBA" id="ARBA00023316"/>
    </source>
</evidence>
<dbReference type="PANTHER" id="PTHR43445">
    <property type="entry name" value="UDP-N-ACETYLMURAMATE--L-ALANINE LIGASE-RELATED"/>
    <property type="match status" value="1"/>
</dbReference>
<proteinExistence type="inferred from homology"/>
<dbReference type="Gene3D" id="3.90.190.20">
    <property type="entry name" value="Mur ligase, C-terminal domain"/>
    <property type="match status" value="1"/>
</dbReference>
<dbReference type="GO" id="GO:0005737">
    <property type="term" value="C:cytoplasm"/>
    <property type="evidence" value="ECO:0007669"/>
    <property type="project" value="UniProtKB-SubCell"/>
</dbReference>
<comment type="catalytic activity">
    <reaction evidence="13 14">
        <text>UDP-N-acetyl-alpha-D-muramate + L-alanine + ATP = UDP-N-acetyl-alpha-D-muramoyl-L-alanine + ADP + phosphate + H(+)</text>
        <dbReference type="Rhea" id="RHEA:23372"/>
        <dbReference type="ChEBI" id="CHEBI:15378"/>
        <dbReference type="ChEBI" id="CHEBI:30616"/>
        <dbReference type="ChEBI" id="CHEBI:43474"/>
        <dbReference type="ChEBI" id="CHEBI:57972"/>
        <dbReference type="ChEBI" id="CHEBI:70757"/>
        <dbReference type="ChEBI" id="CHEBI:83898"/>
        <dbReference type="ChEBI" id="CHEBI:456216"/>
        <dbReference type="EC" id="6.3.2.8"/>
    </reaction>
</comment>
<keyword evidence="11 14" id="KW-0131">Cell cycle</keyword>
<evidence type="ECO:0000313" key="19">
    <source>
        <dbReference type="Proteomes" id="UP001224674"/>
    </source>
</evidence>
<dbReference type="Pfam" id="PF08245">
    <property type="entry name" value="Mur_ligase_M"/>
    <property type="match status" value="1"/>
</dbReference>
<accession>A0AAJ6DF98</accession>
<dbReference type="GO" id="GO:0009252">
    <property type="term" value="P:peptidoglycan biosynthetic process"/>
    <property type="evidence" value="ECO:0007669"/>
    <property type="project" value="UniProtKB-UniRule"/>
</dbReference>
<evidence type="ECO:0000256" key="7">
    <source>
        <dbReference type="ARBA" id="ARBA00022741"/>
    </source>
</evidence>
<feature type="binding site" evidence="14">
    <location>
        <begin position="125"/>
        <end position="131"/>
    </location>
    <ligand>
        <name>ATP</name>
        <dbReference type="ChEBI" id="CHEBI:30616"/>
    </ligand>
</feature>
<feature type="domain" description="Mur ligase central" evidence="17">
    <location>
        <begin position="123"/>
        <end position="317"/>
    </location>
</feature>
<comment type="subcellular location">
    <subcellularLocation>
        <location evidence="1 14">Cytoplasm</location>
    </subcellularLocation>
</comment>
<dbReference type="InterPro" id="IPR004101">
    <property type="entry name" value="Mur_ligase_C"/>
</dbReference>
<dbReference type="RefSeq" id="WP_279675206.1">
    <property type="nucleotide sequence ID" value="NZ_CP122566.1"/>
</dbReference>
<dbReference type="GO" id="GO:0008763">
    <property type="term" value="F:UDP-N-acetylmuramate-L-alanine ligase activity"/>
    <property type="evidence" value="ECO:0007669"/>
    <property type="project" value="UniProtKB-UniRule"/>
</dbReference>
<evidence type="ECO:0000256" key="8">
    <source>
        <dbReference type="ARBA" id="ARBA00022840"/>
    </source>
</evidence>
<dbReference type="InterPro" id="IPR013221">
    <property type="entry name" value="Mur_ligase_cen"/>
</dbReference>
<dbReference type="Pfam" id="PF01225">
    <property type="entry name" value="Mur_ligase"/>
    <property type="match status" value="1"/>
</dbReference>
<dbReference type="HAMAP" id="MF_00046">
    <property type="entry name" value="MurC"/>
    <property type="match status" value="1"/>
</dbReference>
<protein>
    <recommendedName>
        <fullName evidence="3 14">UDP-N-acetylmuramate--L-alanine ligase</fullName>
        <ecNumber evidence="3 14">6.3.2.8</ecNumber>
    </recommendedName>
    <alternativeName>
        <fullName evidence="14">UDP-N-acetylmuramoyl-L-alanine synthetase</fullName>
    </alternativeName>
</protein>
<dbReference type="GO" id="GO:0008360">
    <property type="term" value="P:regulation of cell shape"/>
    <property type="evidence" value="ECO:0007669"/>
    <property type="project" value="UniProtKB-KW"/>
</dbReference>
<name>A0AAJ6DF98_9MICC</name>
<reference evidence="18 19" key="1">
    <citation type="submission" date="2023-03" db="EMBL/GenBank/DDBJ databases">
        <title>Complete genome sequences of several Auritidibacter ignavus strains isolated from ear infections.</title>
        <authorList>
            <person name="Baehr T."/>
            <person name="Baumhoegger A.M."/>
        </authorList>
    </citation>
    <scope>NUCLEOTIDE SEQUENCE [LARGE SCALE GENOMIC DNA]</scope>
    <source>
        <strain evidence="18 19">BABAE-6</strain>
    </source>
</reference>
<dbReference type="Proteomes" id="UP001224674">
    <property type="component" value="Chromosome"/>
</dbReference>
<keyword evidence="7 14" id="KW-0547">Nucleotide-binding</keyword>
<evidence type="ECO:0000256" key="14">
    <source>
        <dbReference type="HAMAP-Rule" id="MF_00046"/>
    </source>
</evidence>
<dbReference type="InterPro" id="IPR000713">
    <property type="entry name" value="Mur_ligase_N"/>
</dbReference>
<dbReference type="InterPro" id="IPR036565">
    <property type="entry name" value="Mur-like_cat_sf"/>
</dbReference>
<evidence type="ECO:0000259" key="17">
    <source>
        <dbReference type="Pfam" id="PF08245"/>
    </source>
</evidence>
<dbReference type="SUPFAM" id="SSF53623">
    <property type="entry name" value="MurD-like peptide ligases, catalytic domain"/>
    <property type="match status" value="1"/>
</dbReference>
<comment type="similarity">
    <text evidence="14">Belongs to the MurCDEF family.</text>
</comment>
<evidence type="ECO:0000256" key="10">
    <source>
        <dbReference type="ARBA" id="ARBA00022984"/>
    </source>
</evidence>
<sequence>MTDHRFDTVTHVHFLGLGGVGVSGIARIMLSQGYKVSGSDAKHLPVIDELAEQGARVFIGYRAENFAAAHHDSELGPIELVIASSVATAENPERQAAEAAGIPVLHRSEGLAMAMQGHKVLTVAGTHGKTTTSSMAATVLTEAGLDPTYAVGAAVAGLGPNAHSGAGEWFVAEADESDGTLLNYRPDMAIITNIEADHLDFYGTEEAVHQVFEDFSHLVSSDGALILCADDPGCRHLADQLRATRADNPSVPEVYFYGHGRGDHPVDLEMCDSEPAGSGQRVSYRFAGRLADAGELSVALAQPGTHNALNAAAVVLAGHLIGISPDESTRGLRRFHGSARRFEFHGEVAGVKVYDDYAHHPTEVRAAIHAAQTLSGCGKVHAIFQPHLFSRTRDFAAEFANALSTADSVRVLEIYPAREEPIPGVDASLITKELSETLRSGFPAAGQVAITPAEAIETIVDRAQPGDLVLTLGAGDINASTQTILDQLAARAQSPQQ</sequence>
<dbReference type="SUPFAM" id="SSF53244">
    <property type="entry name" value="MurD-like peptide ligases, peptide-binding domain"/>
    <property type="match status" value="1"/>
</dbReference>
<keyword evidence="12 14" id="KW-0961">Cell wall biogenesis/degradation</keyword>
<evidence type="ECO:0000313" key="18">
    <source>
        <dbReference type="EMBL" id="WGH93973.1"/>
    </source>
</evidence>
<dbReference type="Pfam" id="PF02875">
    <property type="entry name" value="Mur_ligase_C"/>
    <property type="match status" value="1"/>
</dbReference>
<evidence type="ECO:0000256" key="1">
    <source>
        <dbReference type="ARBA" id="ARBA00004496"/>
    </source>
</evidence>
<evidence type="ECO:0000256" key="13">
    <source>
        <dbReference type="ARBA" id="ARBA00047833"/>
    </source>
</evidence>
<comment type="function">
    <text evidence="14">Cell wall formation.</text>
</comment>
<dbReference type="PANTHER" id="PTHR43445:SF3">
    <property type="entry name" value="UDP-N-ACETYLMURAMATE--L-ALANINE LIGASE"/>
    <property type="match status" value="1"/>
</dbReference>
<dbReference type="Gene3D" id="3.40.50.720">
    <property type="entry name" value="NAD(P)-binding Rossmann-like Domain"/>
    <property type="match status" value="1"/>
</dbReference>
<evidence type="ECO:0000256" key="11">
    <source>
        <dbReference type="ARBA" id="ARBA00023306"/>
    </source>
</evidence>
<gene>
    <name evidence="14 18" type="primary">murC</name>
    <name evidence="18" type="ORF">QDX21_04025</name>
</gene>
<dbReference type="AlphaFoldDB" id="A0AAJ6DF98"/>
<feature type="domain" description="Mur ligase C-terminal" evidence="16">
    <location>
        <begin position="340"/>
        <end position="475"/>
    </location>
</feature>
<keyword evidence="4 14" id="KW-0963">Cytoplasm</keyword>
<dbReference type="GO" id="GO:0071555">
    <property type="term" value="P:cell wall organization"/>
    <property type="evidence" value="ECO:0007669"/>
    <property type="project" value="UniProtKB-KW"/>
</dbReference>
<keyword evidence="10 14" id="KW-0573">Peptidoglycan synthesis</keyword>
<evidence type="ECO:0000256" key="2">
    <source>
        <dbReference type="ARBA" id="ARBA00004752"/>
    </source>
</evidence>
<evidence type="ECO:0000259" key="16">
    <source>
        <dbReference type="Pfam" id="PF02875"/>
    </source>
</evidence>
<evidence type="ECO:0000256" key="3">
    <source>
        <dbReference type="ARBA" id="ARBA00012211"/>
    </source>
</evidence>
<evidence type="ECO:0000256" key="9">
    <source>
        <dbReference type="ARBA" id="ARBA00022960"/>
    </source>
</evidence>
<evidence type="ECO:0000256" key="6">
    <source>
        <dbReference type="ARBA" id="ARBA00022618"/>
    </source>
</evidence>
<comment type="pathway">
    <text evidence="2 14">Cell wall biogenesis; peptidoglycan biosynthesis.</text>
</comment>
<dbReference type="GO" id="GO:0051301">
    <property type="term" value="P:cell division"/>
    <property type="evidence" value="ECO:0007669"/>
    <property type="project" value="UniProtKB-KW"/>
</dbReference>
<dbReference type="GO" id="GO:0005524">
    <property type="term" value="F:ATP binding"/>
    <property type="evidence" value="ECO:0007669"/>
    <property type="project" value="UniProtKB-UniRule"/>
</dbReference>
<dbReference type="NCBIfam" id="TIGR01082">
    <property type="entry name" value="murC"/>
    <property type="match status" value="1"/>
</dbReference>
<keyword evidence="5 14" id="KW-0436">Ligase</keyword>
<evidence type="ECO:0000259" key="15">
    <source>
        <dbReference type="Pfam" id="PF01225"/>
    </source>
</evidence>